<dbReference type="Proteomes" id="UP000036987">
    <property type="component" value="Unassembled WGS sequence"/>
</dbReference>
<dbReference type="FunFam" id="1.25.40.10:FF:000090">
    <property type="entry name" value="Pentatricopeptide repeat-containing protein, chloroplastic"/>
    <property type="match status" value="1"/>
</dbReference>
<dbReference type="GO" id="GO:0003723">
    <property type="term" value="F:RNA binding"/>
    <property type="evidence" value="ECO:0007669"/>
    <property type="project" value="InterPro"/>
</dbReference>
<dbReference type="AlphaFoldDB" id="A0A0K9P8E8"/>
<dbReference type="PROSITE" id="PS51375">
    <property type="entry name" value="PPR"/>
    <property type="match status" value="2"/>
</dbReference>
<dbReference type="InterPro" id="IPR002885">
    <property type="entry name" value="PPR_rpt"/>
</dbReference>
<proteinExistence type="predicted"/>
<reference evidence="4" key="1">
    <citation type="journal article" date="2016" name="Nature">
        <title>The genome of the seagrass Zostera marina reveals angiosperm adaptation to the sea.</title>
        <authorList>
            <person name="Olsen J.L."/>
            <person name="Rouze P."/>
            <person name="Verhelst B."/>
            <person name="Lin Y.-C."/>
            <person name="Bayer T."/>
            <person name="Collen J."/>
            <person name="Dattolo E."/>
            <person name="De Paoli E."/>
            <person name="Dittami S."/>
            <person name="Maumus F."/>
            <person name="Michel G."/>
            <person name="Kersting A."/>
            <person name="Lauritano C."/>
            <person name="Lohaus R."/>
            <person name="Toepel M."/>
            <person name="Tonon T."/>
            <person name="Vanneste K."/>
            <person name="Amirebrahimi M."/>
            <person name="Brakel J."/>
            <person name="Bostroem C."/>
            <person name="Chovatia M."/>
            <person name="Grimwood J."/>
            <person name="Jenkins J.W."/>
            <person name="Jueterbock A."/>
            <person name="Mraz A."/>
            <person name="Stam W.T."/>
            <person name="Tice H."/>
            <person name="Bornberg-Bauer E."/>
            <person name="Green P.J."/>
            <person name="Pearson G.A."/>
            <person name="Procaccini G."/>
            <person name="Duarte C.M."/>
            <person name="Schmutz J."/>
            <person name="Reusch T.B.H."/>
            <person name="Van de Peer Y."/>
        </authorList>
    </citation>
    <scope>NUCLEOTIDE SEQUENCE [LARGE SCALE GENOMIC DNA]</scope>
    <source>
        <strain evidence="4">cv. Finnish</strain>
    </source>
</reference>
<comment type="caution">
    <text evidence="3">The sequence shown here is derived from an EMBL/GenBank/DDBJ whole genome shotgun (WGS) entry which is preliminary data.</text>
</comment>
<dbReference type="InterPro" id="IPR046848">
    <property type="entry name" value="E_motif"/>
</dbReference>
<dbReference type="Pfam" id="PF01535">
    <property type="entry name" value="PPR"/>
    <property type="match status" value="3"/>
</dbReference>
<evidence type="ECO:0000256" key="1">
    <source>
        <dbReference type="ARBA" id="ARBA00022737"/>
    </source>
</evidence>
<feature type="repeat" description="PPR" evidence="2">
    <location>
        <begin position="175"/>
        <end position="209"/>
    </location>
</feature>
<feature type="repeat" description="PPR" evidence="2">
    <location>
        <begin position="245"/>
        <end position="279"/>
    </location>
</feature>
<dbReference type="OrthoDB" id="426361at2759"/>
<evidence type="ECO:0000256" key="2">
    <source>
        <dbReference type="PROSITE-ProRule" id="PRU00708"/>
    </source>
</evidence>
<dbReference type="InterPro" id="IPR011990">
    <property type="entry name" value="TPR-like_helical_dom_sf"/>
</dbReference>
<dbReference type="Pfam" id="PF20431">
    <property type="entry name" value="E_motif"/>
    <property type="match status" value="1"/>
</dbReference>
<accession>A0A0K9P8E8</accession>
<dbReference type="GO" id="GO:0009451">
    <property type="term" value="P:RNA modification"/>
    <property type="evidence" value="ECO:0000318"/>
    <property type="project" value="GO_Central"/>
</dbReference>
<sequence length="466" mass="51743">MLPGGRRPLSLFADRCKSMAQLKQVHAQMVVTARIQDNYAASRILSFAASGDNADICYALRLFQATQQPNSFMWNTIIHALADSPYPSNALHFTIRMLRQSPYSTSPPGRHTFTFALKACNNCGALSTYEQLHGHVSKRGLQSDLYIINGLIRCYSGGGLLFEARMLFDEMTERNQVVWTTMVSSYAQNLQSNDALSLFHDMMNQGVEPNDATLASVLSVCARSGCLELGEQIESMVEEKGIERSVILNTAFVDMYAKNGAIDKAYQLFRQMGEKNIATWNAIICGLALHHGKFALTLFRELLQLENGGGSGNGSRKNNPNDVTMVGVLSGCCHAGLVEIGTQIFHSMERLHGIRPKLEHYSCMVDLFGKTGKLEEAEELIQSMRWKADVAVLGALLSACRKYKNVEIGERMARRILKLEPCNHGVYVVLSNIYAESGRWDDVLRLRKVMKGGGLKKIPGWSCEVN</sequence>
<gene>
    <name evidence="3" type="ORF">ZOSMA_32G00970</name>
</gene>
<dbReference type="Gene3D" id="1.25.40.10">
    <property type="entry name" value="Tetratricopeptide repeat domain"/>
    <property type="match status" value="2"/>
</dbReference>
<keyword evidence="1" id="KW-0677">Repeat</keyword>
<dbReference type="FunFam" id="1.25.40.10:FF:000470">
    <property type="entry name" value="Pentatricopeptide repeat-containing protein At5g66520"/>
    <property type="match status" value="1"/>
</dbReference>
<protein>
    <submittedName>
        <fullName evidence="3">Putative Pentatricopeptide repeat-containing protein</fullName>
    </submittedName>
</protein>
<keyword evidence="4" id="KW-1185">Reference proteome</keyword>
<dbReference type="InterPro" id="IPR046960">
    <property type="entry name" value="PPR_At4g14850-like_plant"/>
</dbReference>
<name>A0A0K9P8E8_ZOSMR</name>
<dbReference type="EMBL" id="LFYR01001054">
    <property type="protein sequence ID" value="KMZ65313.1"/>
    <property type="molecule type" value="Genomic_DNA"/>
</dbReference>
<dbReference type="Pfam" id="PF13041">
    <property type="entry name" value="PPR_2"/>
    <property type="match status" value="1"/>
</dbReference>
<dbReference type="OMA" id="PSNHGVY"/>
<organism evidence="3 4">
    <name type="scientific">Zostera marina</name>
    <name type="common">Eelgrass</name>
    <dbReference type="NCBI Taxonomy" id="29655"/>
    <lineage>
        <taxon>Eukaryota</taxon>
        <taxon>Viridiplantae</taxon>
        <taxon>Streptophyta</taxon>
        <taxon>Embryophyta</taxon>
        <taxon>Tracheophyta</taxon>
        <taxon>Spermatophyta</taxon>
        <taxon>Magnoliopsida</taxon>
        <taxon>Liliopsida</taxon>
        <taxon>Zosteraceae</taxon>
        <taxon>Zostera</taxon>
    </lineage>
</organism>
<evidence type="ECO:0000313" key="3">
    <source>
        <dbReference type="EMBL" id="KMZ65313.1"/>
    </source>
</evidence>
<evidence type="ECO:0000313" key="4">
    <source>
        <dbReference type="Proteomes" id="UP000036987"/>
    </source>
</evidence>
<dbReference type="PANTHER" id="PTHR47926">
    <property type="entry name" value="PENTATRICOPEPTIDE REPEAT-CONTAINING PROTEIN"/>
    <property type="match status" value="1"/>
</dbReference>
<dbReference type="PANTHER" id="PTHR47926:SF393">
    <property type="entry name" value="REPEAT-CONTAINING PROTEIN, PUTATIVE-RELATED"/>
    <property type="match status" value="1"/>
</dbReference>
<dbReference type="NCBIfam" id="TIGR00756">
    <property type="entry name" value="PPR"/>
    <property type="match status" value="3"/>
</dbReference>